<sequence>MKDSQLLILLIFALSFSVFAGSTEPTDEERTVLESCMSLKNDSEEHSSNSCVYYIQGFLAGSLSTKSNYVLHETSGTFLDRAYRTRVGKVTSEEQPIKLCLPRNENMEQLAERLVGHLSYPIDSMQLLHSQIFNALAVESSCS</sequence>
<dbReference type="STRING" id="458817.Shal_3355"/>
<evidence type="ECO:0000256" key="1">
    <source>
        <dbReference type="SAM" id="SignalP"/>
    </source>
</evidence>
<feature type="signal peptide" evidence="1">
    <location>
        <begin position="1"/>
        <end position="20"/>
    </location>
</feature>
<reference evidence="2" key="1">
    <citation type="submission" date="2008-01" db="EMBL/GenBank/DDBJ databases">
        <title>Complete sequence of Shewanella halifaxensis HAW-EB4.</title>
        <authorList>
            <consortium name="US DOE Joint Genome Institute"/>
            <person name="Copeland A."/>
            <person name="Lucas S."/>
            <person name="Lapidus A."/>
            <person name="Glavina del Rio T."/>
            <person name="Dalin E."/>
            <person name="Tice H."/>
            <person name="Bruce D."/>
            <person name="Goodwin L."/>
            <person name="Pitluck S."/>
            <person name="Sims D."/>
            <person name="Brettin T."/>
            <person name="Detter J.C."/>
            <person name="Han C."/>
            <person name="Kuske C.R."/>
            <person name="Schmutz J."/>
            <person name="Larimer F."/>
            <person name="Land M."/>
            <person name="Hauser L."/>
            <person name="Kyrpides N."/>
            <person name="Kim E."/>
            <person name="Zhao J.-S."/>
            <person name="Richardson P."/>
        </authorList>
    </citation>
    <scope>NUCLEOTIDE SEQUENCE [LARGE SCALE GENOMIC DNA]</scope>
    <source>
        <strain evidence="2">HAW-EB4</strain>
    </source>
</reference>
<dbReference type="eggNOG" id="ENOG5031E0T">
    <property type="taxonomic scope" value="Bacteria"/>
</dbReference>
<evidence type="ECO:0008006" key="4">
    <source>
        <dbReference type="Google" id="ProtNLM"/>
    </source>
</evidence>
<dbReference type="Proteomes" id="UP000001317">
    <property type="component" value="Chromosome"/>
</dbReference>
<evidence type="ECO:0000313" key="2">
    <source>
        <dbReference type="EMBL" id="ABZ77901.1"/>
    </source>
</evidence>
<feature type="chain" id="PRO_5002756672" description="Rap1a immunity protein domain-containing protein" evidence="1">
    <location>
        <begin position="21"/>
        <end position="143"/>
    </location>
</feature>
<keyword evidence="3" id="KW-1185">Reference proteome</keyword>
<dbReference type="EMBL" id="CP000931">
    <property type="protein sequence ID" value="ABZ77901.1"/>
    <property type="molecule type" value="Genomic_DNA"/>
</dbReference>
<evidence type="ECO:0000313" key="3">
    <source>
        <dbReference type="Proteomes" id="UP000001317"/>
    </source>
</evidence>
<accession>B0TRY9</accession>
<organism evidence="2 3">
    <name type="scientific">Shewanella halifaxensis (strain HAW-EB4)</name>
    <dbReference type="NCBI Taxonomy" id="458817"/>
    <lineage>
        <taxon>Bacteria</taxon>
        <taxon>Pseudomonadati</taxon>
        <taxon>Pseudomonadota</taxon>
        <taxon>Gammaproteobacteria</taxon>
        <taxon>Alteromonadales</taxon>
        <taxon>Shewanellaceae</taxon>
        <taxon>Shewanella</taxon>
    </lineage>
</organism>
<dbReference type="HOGENOM" id="CLU_1804881_0_0_6"/>
<dbReference type="OrthoDB" id="6387713at2"/>
<proteinExistence type="predicted"/>
<dbReference type="KEGG" id="shl:Shal_3355"/>
<protein>
    <recommendedName>
        <fullName evidence="4">Rap1a immunity protein domain-containing protein</fullName>
    </recommendedName>
</protein>
<name>B0TRY9_SHEHH</name>
<dbReference type="AlphaFoldDB" id="B0TRY9"/>
<gene>
    <name evidence="2" type="ordered locus">Shal_3355</name>
</gene>
<keyword evidence="1" id="KW-0732">Signal</keyword>